<gene>
    <name evidence="1" type="ORF">SAMN05444004_11069</name>
</gene>
<keyword evidence="2" id="KW-1185">Reference proteome</keyword>
<organism evidence="1 2">
    <name type="scientific">Jannaschia faecimaris</name>
    <dbReference type="NCBI Taxonomy" id="1244108"/>
    <lineage>
        <taxon>Bacteria</taxon>
        <taxon>Pseudomonadati</taxon>
        <taxon>Pseudomonadota</taxon>
        <taxon>Alphaproteobacteria</taxon>
        <taxon>Rhodobacterales</taxon>
        <taxon>Roseobacteraceae</taxon>
        <taxon>Jannaschia</taxon>
    </lineage>
</organism>
<dbReference type="AlphaFoldDB" id="A0A1H3S1E4"/>
<protein>
    <submittedName>
        <fullName evidence="1">Uncharacterized protein</fullName>
    </submittedName>
</protein>
<accession>A0A1H3S1E4</accession>
<sequence length="94" mass="10041">MLQYFNLHMRTAQMLVEAQGVINMRMMGMAGLVPSHADEGLRMVAEKHTVFMESALAGTGALLAGKTPAQAYGLALTPIGRTTHANSKRLTAPS</sequence>
<dbReference type="Proteomes" id="UP000198914">
    <property type="component" value="Unassembled WGS sequence"/>
</dbReference>
<proteinExistence type="predicted"/>
<evidence type="ECO:0000313" key="2">
    <source>
        <dbReference type="Proteomes" id="UP000198914"/>
    </source>
</evidence>
<evidence type="ECO:0000313" key="1">
    <source>
        <dbReference type="EMBL" id="SDZ31694.1"/>
    </source>
</evidence>
<name>A0A1H3S1E4_9RHOB</name>
<reference evidence="2" key="1">
    <citation type="submission" date="2016-10" db="EMBL/GenBank/DDBJ databases">
        <authorList>
            <person name="Varghese N."/>
            <person name="Submissions S."/>
        </authorList>
    </citation>
    <scope>NUCLEOTIDE SEQUENCE [LARGE SCALE GENOMIC DNA]</scope>
    <source>
        <strain evidence="2">DSM 100420</strain>
    </source>
</reference>
<dbReference type="STRING" id="1244108.SAMN05444004_11069"/>
<dbReference type="EMBL" id="FNPX01000010">
    <property type="protein sequence ID" value="SDZ31694.1"/>
    <property type="molecule type" value="Genomic_DNA"/>
</dbReference>